<sequence length="131" mass="15115">HEGDTVTFELAPNFDVPLNKIELFHEENPITHEPYVHMTKDYKTNSITVQIEDIKMPDHGLYTAVVQGQSVPLAELIVEPRPLVIQNMDLPKDVFYTDERLELECEFPQVPKGEQPQWFKNNQPLQSTSNV</sequence>
<comment type="caution">
    <text evidence="1">The sequence shown here is derived from an EMBL/GenBank/DDBJ whole genome shotgun (WGS) entry which is preliminary data.</text>
</comment>
<evidence type="ECO:0000313" key="2">
    <source>
        <dbReference type="Proteomes" id="UP000663881"/>
    </source>
</evidence>
<proteinExistence type="predicted"/>
<dbReference type="InterPro" id="IPR036179">
    <property type="entry name" value="Ig-like_dom_sf"/>
</dbReference>
<dbReference type="AlphaFoldDB" id="A0A820SBE4"/>
<organism evidence="1 2">
    <name type="scientific">Adineta steineri</name>
    <dbReference type="NCBI Taxonomy" id="433720"/>
    <lineage>
        <taxon>Eukaryota</taxon>
        <taxon>Metazoa</taxon>
        <taxon>Spiralia</taxon>
        <taxon>Gnathifera</taxon>
        <taxon>Rotifera</taxon>
        <taxon>Eurotatoria</taxon>
        <taxon>Bdelloidea</taxon>
        <taxon>Adinetida</taxon>
        <taxon>Adinetidae</taxon>
        <taxon>Adineta</taxon>
    </lineage>
</organism>
<feature type="non-terminal residue" evidence="1">
    <location>
        <position position="1"/>
    </location>
</feature>
<name>A0A820SBE4_9BILA</name>
<feature type="non-terminal residue" evidence="1">
    <location>
        <position position="131"/>
    </location>
</feature>
<protein>
    <submittedName>
        <fullName evidence="1">Uncharacterized protein</fullName>
    </submittedName>
</protein>
<dbReference type="SUPFAM" id="SSF48726">
    <property type="entry name" value="Immunoglobulin"/>
    <property type="match status" value="1"/>
</dbReference>
<evidence type="ECO:0000313" key="1">
    <source>
        <dbReference type="EMBL" id="CAF4450049.1"/>
    </source>
</evidence>
<reference evidence="1" key="1">
    <citation type="submission" date="2021-02" db="EMBL/GenBank/DDBJ databases">
        <authorList>
            <person name="Nowell W R."/>
        </authorList>
    </citation>
    <scope>NUCLEOTIDE SEQUENCE</scope>
</reference>
<dbReference type="InterPro" id="IPR013783">
    <property type="entry name" value="Ig-like_fold"/>
</dbReference>
<dbReference type="Gene3D" id="2.60.40.10">
    <property type="entry name" value="Immunoglobulins"/>
    <property type="match status" value="1"/>
</dbReference>
<dbReference type="Proteomes" id="UP000663881">
    <property type="component" value="Unassembled WGS sequence"/>
</dbReference>
<dbReference type="EMBL" id="CAJOAY010035210">
    <property type="protein sequence ID" value="CAF4450049.1"/>
    <property type="molecule type" value="Genomic_DNA"/>
</dbReference>
<gene>
    <name evidence="1" type="ORF">OKA104_LOCUS54112</name>
</gene>
<accession>A0A820SBE4</accession>